<gene>
    <name evidence="1" type="ORF">QFZ56_003809</name>
</gene>
<protein>
    <submittedName>
        <fullName evidence="1">Arc/MetJ-type ribon-helix-helix transcriptional regulator</fullName>
    </submittedName>
</protein>
<organism evidence="1 2">
    <name type="scientific">Streptomyces achromogenes</name>
    <dbReference type="NCBI Taxonomy" id="67255"/>
    <lineage>
        <taxon>Bacteria</taxon>
        <taxon>Bacillati</taxon>
        <taxon>Actinomycetota</taxon>
        <taxon>Actinomycetes</taxon>
        <taxon>Kitasatosporales</taxon>
        <taxon>Streptomycetaceae</taxon>
        <taxon>Streptomyces</taxon>
    </lineage>
</organism>
<reference evidence="1 2" key="1">
    <citation type="submission" date="2023-07" db="EMBL/GenBank/DDBJ databases">
        <title>Comparative genomics of wheat-associated soil bacteria to identify genetic determinants of phenazine resistance.</title>
        <authorList>
            <person name="Mouncey N."/>
        </authorList>
    </citation>
    <scope>NUCLEOTIDE SEQUENCE [LARGE SCALE GENOMIC DNA]</scope>
    <source>
        <strain evidence="1 2">W4I19-2</strain>
    </source>
</reference>
<dbReference type="RefSeq" id="WP_307044320.1">
    <property type="nucleotide sequence ID" value="NZ_JAUSYA010000001.1"/>
</dbReference>
<dbReference type="Proteomes" id="UP001243364">
    <property type="component" value="Unassembled WGS sequence"/>
</dbReference>
<evidence type="ECO:0000313" key="1">
    <source>
        <dbReference type="EMBL" id="MDQ0684846.1"/>
    </source>
</evidence>
<name>A0ABU0Q2F9_STRAH</name>
<comment type="caution">
    <text evidence="1">The sequence shown here is derived from an EMBL/GenBank/DDBJ whole genome shotgun (WGS) entry which is preliminary data.</text>
</comment>
<keyword evidence="2" id="KW-1185">Reference proteome</keyword>
<sequence>MSERPKVLSVRMTDDFAEDLEVLQRGGVNASDAVRLAVRLIAQAHQHVDEVAQASRGRRPASISLRTAALYPAPYDGPEQGV</sequence>
<proteinExistence type="predicted"/>
<evidence type="ECO:0000313" key="2">
    <source>
        <dbReference type="Proteomes" id="UP001243364"/>
    </source>
</evidence>
<dbReference type="EMBL" id="JAUSYA010000001">
    <property type="protein sequence ID" value="MDQ0684846.1"/>
    <property type="molecule type" value="Genomic_DNA"/>
</dbReference>
<accession>A0ABU0Q2F9</accession>